<dbReference type="GeneID" id="96003483"/>
<accession>A0AB34KZQ0</accession>
<evidence type="ECO:0000313" key="8">
    <source>
        <dbReference type="Proteomes" id="UP000803884"/>
    </source>
</evidence>
<dbReference type="GO" id="GO:0016020">
    <property type="term" value="C:membrane"/>
    <property type="evidence" value="ECO:0007669"/>
    <property type="project" value="UniProtKB-SubCell"/>
</dbReference>
<dbReference type="Gene3D" id="1.20.1250.20">
    <property type="entry name" value="MFS general substrate transporter like domains"/>
    <property type="match status" value="2"/>
</dbReference>
<keyword evidence="8" id="KW-1185">Reference proteome</keyword>
<dbReference type="AlphaFoldDB" id="A0AB34KZQ0"/>
<reference evidence="7 8" key="1">
    <citation type="journal article" date="2020" name="Microbiol. Resour. Announc.">
        <title>Draft Genome Sequence of a Cladosporium Species Isolated from the Mesophotic Ascidian Didemnum maculosum.</title>
        <authorList>
            <person name="Gioti A."/>
            <person name="Siaperas R."/>
            <person name="Nikolaivits E."/>
            <person name="Le Goff G."/>
            <person name="Ouazzani J."/>
            <person name="Kotoulas G."/>
            <person name="Topakas E."/>
        </authorList>
    </citation>
    <scope>NUCLEOTIDE SEQUENCE [LARGE SCALE GENOMIC DNA]</scope>
    <source>
        <strain evidence="7 8">TM138-S3</strain>
    </source>
</reference>
<evidence type="ECO:0000256" key="3">
    <source>
        <dbReference type="ARBA" id="ARBA00022692"/>
    </source>
</evidence>
<keyword evidence="2" id="KW-0813">Transport</keyword>
<dbReference type="InterPro" id="IPR036259">
    <property type="entry name" value="MFS_trans_sf"/>
</dbReference>
<evidence type="ECO:0000256" key="6">
    <source>
        <dbReference type="SAM" id="Phobius"/>
    </source>
</evidence>
<feature type="transmembrane region" description="Helical" evidence="6">
    <location>
        <begin position="115"/>
        <end position="138"/>
    </location>
</feature>
<feature type="transmembrane region" description="Helical" evidence="6">
    <location>
        <begin position="207"/>
        <end position="227"/>
    </location>
</feature>
<protein>
    <submittedName>
        <fullName evidence="7">Uncharacterized protein</fullName>
    </submittedName>
</protein>
<feature type="transmembrane region" description="Helical" evidence="6">
    <location>
        <begin position="318"/>
        <end position="335"/>
    </location>
</feature>
<sequence>MSDIEKKGSLDGSAADQLETVQTKEGIHTFVPPTSQEEAAVIRKLDRRLLPLVFVLYSLSVLDRSNLGNARLAGMEDDIDLSGNRYSLLGTIFYIAYIVSQWTCMGWKQFAPHRWCAFCVFFWGFVATIQATATSWGGLMACRFFLGVAEAMFGPGVPLYLSFFYPREKVGFRHGVFLSGAAMANAYGGALAYGISQIKNQVAPWQLLFIIEGLPTCLFAIPCWFFIPDSISKAKFLTAREKDVALHMTAKNQRVDVDKQEGVRVKEMLDGIKDPKSWIPALCYFGCNVSFASLPLFIPTIISEMGTFSRITSQGLSAPPYVFCFLTIITLCWLSDKFQMRGPFCALAATVAGVGFIINATTTTTAPRYFSIFLSVEIFASVALLLAWVANIHATESKRAGGYTVLATVGQCGPLLGTNVFPEGEGPLYRKGMWISAAMCLMVAALSVVLSCWLIYENKKMDREGVPEVEEFEETSVGRESGRQERHRYVW</sequence>
<dbReference type="RefSeq" id="XP_069232145.1">
    <property type="nucleotide sequence ID" value="XM_069370645.1"/>
</dbReference>
<dbReference type="FunFam" id="1.20.1250.20:FF:000018">
    <property type="entry name" value="MFS transporter permease"/>
    <property type="match status" value="1"/>
</dbReference>
<feature type="transmembrane region" description="Helical" evidence="6">
    <location>
        <begin position="176"/>
        <end position="195"/>
    </location>
</feature>
<comment type="caution">
    <text evidence="7">The sequence shown here is derived from an EMBL/GenBank/DDBJ whole genome shotgun (WGS) entry which is preliminary data.</text>
</comment>
<feature type="transmembrane region" description="Helical" evidence="6">
    <location>
        <begin position="433"/>
        <end position="456"/>
    </location>
</feature>
<dbReference type="Proteomes" id="UP000803884">
    <property type="component" value="Unassembled WGS sequence"/>
</dbReference>
<dbReference type="PANTHER" id="PTHR43791">
    <property type="entry name" value="PERMEASE-RELATED"/>
    <property type="match status" value="1"/>
</dbReference>
<feature type="transmembrane region" description="Helical" evidence="6">
    <location>
        <begin position="144"/>
        <end position="164"/>
    </location>
</feature>
<evidence type="ECO:0000313" key="7">
    <source>
        <dbReference type="EMBL" id="KAL1589040.1"/>
    </source>
</evidence>
<feature type="transmembrane region" description="Helical" evidence="6">
    <location>
        <begin position="278"/>
        <end position="298"/>
    </location>
</feature>
<name>A0AB34KZQ0_9PEZI</name>
<dbReference type="PANTHER" id="PTHR43791:SF36">
    <property type="entry name" value="TRANSPORTER, PUTATIVE (AFU_ORTHOLOGUE AFUA_6G08340)-RELATED"/>
    <property type="match status" value="1"/>
</dbReference>
<comment type="subcellular location">
    <subcellularLocation>
        <location evidence="1">Membrane</location>
        <topology evidence="1">Multi-pass membrane protein</topology>
    </subcellularLocation>
</comment>
<feature type="transmembrane region" description="Helical" evidence="6">
    <location>
        <begin position="369"/>
        <end position="390"/>
    </location>
</feature>
<organism evidence="7 8">
    <name type="scientific">Cladosporium halotolerans</name>
    <dbReference type="NCBI Taxonomy" id="1052096"/>
    <lineage>
        <taxon>Eukaryota</taxon>
        <taxon>Fungi</taxon>
        <taxon>Dikarya</taxon>
        <taxon>Ascomycota</taxon>
        <taxon>Pezizomycotina</taxon>
        <taxon>Dothideomycetes</taxon>
        <taxon>Dothideomycetidae</taxon>
        <taxon>Cladosporiales</taxon>
        <taxon>Cladosporiaceae</taxon>
        <taxon>Cladosporium</taxon>
    </lineage>
</organism>
<dbReference type="Pfam" id="PF07690">
    <property type="entry name" value="MFS_1"/>
    <property type="match status" value="1"/>
</dbReference>
<dbReference type="EMBL" id="JAAQHG020000005">
    <property type="protein sequence ID" value="KAL1589040.1"/>
    <property type="molecule type" value="Genomic_DNA"/>
</dbReference>
<evidence type="ECO:0000256" key="4">
    <source>
        <dbReference type="ARBA" id="ARBA00022989"/>
    </source>
</evidence>
<dbReference type="InterPro" id="IPR011701">
    <property type="entry name" value="MFS"/>
</dbReference>
<evidence type="ECO:0000256" key="2">
    <source>
        <dbReference type="ARBA" id="ARBA00022448"/>
    </source>
</evidence>
<keyword evidence="3 6" id="KW-0812">Transmembrane</keyword>
<feature type="transmembrane region" description="Helical" evidence="6">
    <location>
        <begin position="344"/>
        <end position="363"/>
    </location>
</feature>
<gene>
    <name evidence="7" type="ORF">WHR41_02039</name>
</gene>
<proteinExistence type="predicted"/>
<dbReference type="FunFam" id="1.20.1250.20:FF:000013">
    <property type="entry name" value="MFS general substrate transporter"/>
    <property type="match status" value="1"/>
</dbReference>
<dbReference type="SUPFAM" id="SSF103473">
    <property type="entry name" value="MFS general substrate transporter"/>
    <property type="match status" value="1"/>
</dbReference>
<keyword evidence="4 6" id="KW-1133">Transmembrane helix</keyword>
<evidence type="ECO:0000256" key="5">
    <source>
        <dbReference type="ARBA" id="ARBA00023136"/>
    </source>
</evidence>
<dbReference type="GO" id="GO:0022857">
    <property type="term" value="F:transmembrane transporter activity"/>
    <property type="evidence" value="ECO:0007669"/>
    <property type="project" value="InterPro"/>
</dbReference>
<evidence type="ECO:0000256" key="1">
    <source>
        <dbReference type="ARBA" id="ARBA00004141"/>
    </source>
</evidence>
<keyword evidence="5 6" id="KW-0472">Membrane</keyword>
<feature type="transmembrane region" description="Helical" evidence="6">
    <location>
        <begin position="402"/>
        <end position="421"/>
    </location>
</feature>